<sequence>MVVTLDVDEALPVHFTAGASPMSELLACLHALAEPEHHPESRAWLTSVRERIPDSLVQRLNHYAPLWARYRCRLLFPLRGPLDRDLPVELRTLAGYDQRMFVSLAASGIRGTSFEGVDDLHDAVRQQAFIKASERRSFSRGELARALIDDPEAFRAGLVETLERCADTFFEAEWRRVGPHLKDTAARVRGQLRREPPAAVLASVTPTASVTERPTRVRYDKLQSAFGKVSDHGCFLVPTLHGWPHLILKLDPGLPFVVHFVGGDWEQRPAVPQSLIRDRLAAIAEPGRFEMCRHLLGEPITTSELAVRMGISEPQVSRHLKRLRQVGLVTSRREGRMIYHRLHAQLLLGLGSDVLTTIMR</sequence>
<evidence type="ECO:0000259" key="4">
    <source>
        <dbReference type="PROSITE" id="PS50987"/>
    </source>
</evidence>
<keyword evidence="2" id="KW-0238">DNA-binding</keyword>
<dbReference type="InterPro" id="IPR036390">
    <property type="entry name" value="WH_DNA-bd_sf"/>
</dbReference>
<dbReference type="InterPro" id="IPR001845">
    <property type="entry name" value="HTH_ArsR_DNA-bd_dom"/>
</dbReference>
<dbReference type="Proteomes" id="UP001165074">
    <property type="component" value="Unassembled WGS sequence"/>
</dbReference>
<protein>
    <submittedName>
        <fullName evidence="5">Transcriptional regulator</fullName>
    </submittedName>
</protein>
<organism evidence="5 6">
    <name type="scientific">Actinoallomurus iriomotensis</name>
    <dbReference type="NCBI Taxonomy" id="478107"/>
    <lineage>
        <taxon>Bacteria</taxon>
        <taxon>Bacillati</taxon>
        <taxon>Actinomycetota</taxon>
        <taxon>Actinomycetes</taxon>
        <taxon>Streptosporangiales</taxon>
        <taxon>Thermomonosporaceae</taxon>
        <taxon>Actinoallomurus</taxon>
    </lineage>
</organism>
<dbReference type="CDD" id="cd00090">
    <property type="entry name" value="HTH_ARSR"/>
    <property type="match status" value="1"/>
</dbReference>
<dbReference type="RefSeq" id="WP_285572149.1">
    <property type="nucleotide sequence ID" value="NZ_BSTK01000004.1"/>
</dbReference>
<dbReference type="NCBIfam" id="NF033788">
    <property type="entry name" value="HTH_metalloreg"/>
    <property type="match status" value="1"/>
</dbReference>
<dbReference type="GO" id="GO:0003677">
    <property type="term" value="F:DNA binding"/>
    <property type="evidence" value="ECO:0007669"/>
    <property type="project" value="UniProtKB-KW"/>
</dbReference>
<dbReference type="EMBL" id="BSTK01000004">
    <property type="protein sequence ID" value="GLY85308.1"/>
    <property type="molecule type" value="Genomic_DNA"/>
</dbReference>
<dbReference type="InterPro" id="IPR011991">
    <property type="entry name" value="ArsR-like_HTH"/>
</dbReference>
<evidence type="ECO:0000256" key="1">
    <source>
        <dbReference type="ARBA" id="ARBA00023015"/>
    </source>
</evidence>
<dbReference type="SMART" id="SM00418">
    <property type="entry name" value="HTH_ARSR"/>
    <property type="match status" value="1"/>
</dbReference>
<dbReference type="Pfam" id="PF19361">
    <property type="entry name" value="DUF5937"/>
    <property type="match status" value="1"/>
</dbReference>
<proteinExistence type="predicted"/>
<gene>
    <name evidence="5" type="ORF">Airi02_032370</name>
</gene>
<feature type="domain" description="HTH arsR-type" evidence="4">
    <location>
        <begin position="268"/>
        <end position="360"/>
    </location>
</feature>
<evidence type="ECO:0000256" key="3">
    <source>
        <dbReference type="ARBA" id="ARBA00023163"/>
    </source>
</evidence>
<keyword evidence="6" id="KW-1185">Reference proteome</keyword>
<dbReference type="InterPro" id="IPR036388">
    <property type="entry name" value="WH-like_DNA-bd_sf"/>
</dbReference>
<reference evidence="5" key="1">
    <citation type="submission" date="2023-03" db="EMBL/GenBank/DDBJ databases">
        <title>Actinoallomurus iriomotensis NBRC 103684.</title>
        <authorList>
            <person name="Ichikawa N."/>
            <person name="Sato H."/>
            <person name="Tonouchi N."/>
        </authorList>
    </citation>
    <scope>NUCLEOTIDE SEQUENCE</scope>
    <source>
        <strain evidence="5">NBRC 103684</strain>
    </source>
</reference>
<evidence type="ECO:0000256" key="2">
    <source>
        <dbReference type="ARBA" id="ARBA00023125"/>
    </source>
</evidence>
<dbReference type="AlphaFoldDB" id="A0A9W6S133"/>
<dbReference type="PROSITE" id="PS50987">
    <property type="entry name" value="HTH_ARSR_2"/>
    <property type="match status" value="1"/>
</dbReference>
<dbReference type="InterPro" id="IPR045981">
    <property type="entry name" value="DUF5937"/>
</dbReference>
<dbReference type="Pfam" id="PF12840">
    <property type="entry name" value="HTH_20"/>
    <property type="match status" value="1"/>
</dbReference>
<dbReference type="PRINTS" id="PR00778">
    <property type="entry name" value="HTHARSR"/>
</dbReference>
<dbReference type="GO" id="GO:0003700">
    <property type="term" value="F:DNA-binding transcription factor activity"/>
    <property type="evidence" value="ECO:0007669"/>
    <property type="project" value="InterPro"/>
</dbReference>
<name>A0A9W6S133_9ACTN</name>
<keyword evidence="1" id="KW-0805">Transcription regulation</keyword>
<dbReference type="SUPFAM" id="SSF46785">
    <property type="entry name" value="Winged helix' DNA-binding domain"/>
    <property type="match status" value="1"/>
</dbReference>
<keyword evidence="3" id="KW-0804">Transcription</keyword>
<evidence type="ECO:0000313" key="5">
    <source>
        <dbReference type="EMBL" id="GLY85308.1"/>
    </source>
</evidence>
<dbReference type="PANTHER" id="PTHR33154">
    <property type="entry name" value="TRANSCRIPTIONAL REGULATOR, ARSR FAMILY"/>
    <property type="match status" value="1"/>
</dbReference>
<dbReference type="Gene3D" id="1.10.10.10">
    <property type="entry name" value="Winged helix-like DNA-binding domain superfamily/Winged helix DNA-binding domain"/>
    <property type="match status" value="1"/>
</dbReference>
<accession>A0A9W6S133</accession>
<dbReference type="PANTHER" id="PTHR33154:SF33">
    <property type="entry name" value="TRANSCRIPTIONAL REPRESSOR SDPR"/>
    <property type="match status" value="1"/>
</dbReference>
<dbReference type="InterPro" id="IPR051081">
    <property type="entry name" value="HTH_MetalResp_TranReg"/>
</dbReference>
<comment type="caution">
    <text evidence="5">The sequence shown here is derived from an EMBL/GenBank/DDBJ whole genome shotgun (WGS) entry which is preliminary data.</text>
</comment>
<evidence type="ECO:0000313" key="6">
    <source>
        <dbReference type="Proteomes" id="UP001165074"/>
    </source>
</evidence>